<dbReference type="InterPro" id="IPR020518">
    <property type="entry name" value="Tscrpt_reg_PrtN"/>
</dbReference>
<gene>
    <name evidence="1" type="ORF">GCM10008027_15170</name>
</gene>
<comment type="caution">
    <text evidence="1">The sequence shown here is derived from an EMBL/GenBank/DDBJ whole genome shotgun (WGS) entry which is preliminary data.</text>
</comment>
<evidence type="ECO:0008006" key="3">
    <source>
        <dbReference type="Google" id="ProtNLM"/>
    </source>
</evidence>
<protein>
    <recommendedName>
        <fullName evidence="3">Pyocin activator protein PrtN</fullName>
    </recommendedName>
</protein>
<name>A0ABQ1TBZ3_9GAMM</name>
<dbReference type="RefSeq" id="WP_188728115.1">
    <property type="nucleotide sequence ID" value="NZ_BMIT01000005.1"/>
</dbReference>
<evidence type="ECO:0000313" key="2">
    <source>
        <dbReference type="Proteomes" id="UP000638462"/>
    </source>
</evidence>
<dbReference type="Proteomes" id="UP000638462">
    <property type="component" value="Unassembled WGS sequence"/>
</dbReference>
<reference evidence="2" key="1">
    <citation type="journal article" date="2019" name="Int. J. Syst. Evol. Microbiol.">
        <title>The Global Catalogue of Microorganisms (GCM) 10K type strain sequencing project: providing services to taxonomists for standard genome sequencing and annotation.</title>
        <authorList>
            <consortium name="The Broad Institute Genomics Platform"/>
            <consortium name="The Broad Institute Genome Sequencing Center for Infectious Disease"/>
            <person name="Wu L."/>
            <person name="Ma J."/>
        </authorList>
    </citation>
    <scope>NUCLEOTIDE SEQUENCE [LARGE SCALE GENOMIC DNA]</scope>
    <source>
        <strain evidence="2">CGMCC 1.15394</strain>
    </source>
</reference>
<keyword evidence="2" id="KW-1185">Reference proteome</keyword>
<accession>A0ABQ1TBZ3</accession>
<evidence type="ECO:0000313" key="1">
    <source>
        <dbReference type="EMBL" id="GGE91294.1"/>
    </source>
</evidence>
<proteinExistence type="predicted"/>
<dbReference type="Pfam" id="PF11112">
    <property type="entry name" value="PyocinActivator"/>
    <property type="match status" value="1"/>
</dbReference>
<dbReference type="EMBL" id="BMIT01000005">
    <property type="protein sequence ID" value="GGE91294.1"/>
    <property type="molecule type" value="Genomic_DNA"/>
</dbReference>
<sequence>MTKASNAAQTQTMYLLMAEYGAKIMIPLEDLAYNVLGMSVNTAKRKAKSNELPFAAVKLNDSQKAPYLVHIQDLAAYIDDQCSAARIEWGKAQCF</sequence>
<organism evidence="1 2">
    <name type="scientific">Pseudoalteromonas gelatinilytica</name>
    <dbReference type="NCBI Taxonomy" id="1703256"/>
    <lineage>
        <taxon>Bacteria</taxon>
        <taxon>Pseudomonadati</taxon>
        <taxon>Pseudomonadota</taxon>
        <taxon>Gammaproteobacteria</taxon>
        <taxon>Alteromonadales</taxon>
        <taxon>Pseudoalteromonadaceae</taxon>
        <taxon>Pseudoalteromonas</taxon>
    </lineage>
</organism>